<feature type="transmembrane region" description="Helical" evidence="1">
    <location>
        <begin position="32"/>
        <end position="52"/>
    </location>
</feature>
<keyword evidence="1" id="KW-1133">Transmembrane helix</keyword>
<protein>
    <recommendedName>
        <fullName evidence="4">DUF3938 domain-containing protein</fullName>
    </recommendedName>
</protein>
<reference evidence="2 3" key="1">
    <citation type="submission" date="2017-09" db="EMBL/GenBank/DDBJ databases">
        <title>Large-scale bioinformatics analysis of Bacillus genomes uncovers conserved roles of natural products in bacterial physiology.</title>
        <authorList>
            <consortium name="Agbiome Team Llc"/>
            <person name="Bleich R.M."/>
            <person name="Grubbs K.J."/>
            <person name="Santa Maria K.C."/>
            <person name="Allen S.E."/>
            <person name="Farag S."/>
            <person name="Shank E.A."/>
            <person name="Bowers A."/>
        </authorList>
    </citation>
    <scope>NUCLEOTIDE SEQUENCE [LARGE SCALE GENOMIC DNA]</scope>
    <source>
        <strain evidence="2 3">AFS092012</strain>
    </source>
</reference>
<dbReference type="InterPro" id="IPR025070">
    <property type="entry name" value="DUF3938"/>
</dbReference>
<sequence length="128" mass="14389">MNQYIRYWVAALFAIIGGAICFWTNNQLGEHIIFNGIESIVSASILGGYIYFLFNPEENAQKTMLLTMIGIVGGCISYSMTNYTLPLQLGSAVFHGLWTWFIAFCLADVFNLLQDPREENGHHIESNS</sequence>
<evidence type="ECO:0000256" key="1">
    <source>
        <dbReference type="SAM" id="Phobius"/>
    </source>
</evidence>
<proteinExistence type="predicted"/>
<organism evidence="2 3">
    <name type="scientific">Bacillus pseudomycoides</name>
    <dbReference type="NCBI Taxonomy" id="64104"/>
    <lineage>
        <taxon>Bacteria</taxon>
        <taxon>Bacillati</taxon>
        <taxon>Bacillota</taxon>
        <taxon>Bacilli</taxon>
        <taxon>Bacillales</taxon>
        <taxon>Bacillaceae</taxon>
        <taxon>Bacillus</taxon>
        <taxon>Bacillus cereus group</taxon>
    </lineage>
</organism>
<gene>
    <name evidence="2" type="ORF">CON65_09695</name>
</gene>
<evidence type="ECO:0008006" key="4">
    <source>
        <dbReference type="Google" id="ProtNLM"/>
    </source>
</evidence>
<feature type="transmembrane region" description="Helical" evidence="1">
    <location>
        <begin position="7"/>
        <end position="26"/>
    </location>
</feature>
<feature type="transmembrane region" description="Helical" evidence="1">
    <location>
        <begin position="64"/>
        <end position="80"/>
    </location>
</feature>
<evidence type="ECO:0000313" key="3">
    <source>
        <dbReference type="Proteomes" id="UP000221020"/>
    </source>
</evidence>
<feature type="transmembrane region" description="Helical" evidence="1">
    <location>
        <begin position="92"/>
        <end position="113"/>
    </location>
</feature>
<dbReference type="Proteomes" id="UP000221020">
    <property type="component" value="Unassembled WGS sequence"/>
</dbReference>
<name>A0AA91VCL3_9BACI</name>
<comment type="caution">
    <text evidence="2">The sequence shown here is derived from an EMBL/GenBank/DDBJ whole genome shotgun (WGS) entry which is preliminary data.</text>
</comment>
<dbReference type="EMBL" id="NVOR01000026">
    <property type="protein sequence ID" value="PED82802.1"/>
    <property type="molecule type" value="Genomic_DNA"/>
</dbReference>
<accession>A0AA91VCL3</accession>
<keyword evidence="1" id="KW-0472">Membrane</keyword>
<dbReference type="RefSeq" id="WP_097899858.1">
    <property type="nucleotide sequence ID" value="NZ_NVOR01000026.1"/>
</dbReference>
<dbReference type="Pfam" id="PF13074">
    <property type="entry name" value="DUF3938"/>
    <property type="match status" value="1"/>
</dbReference>
<dbReference type="NCBIfam" id="NF005247">
    <property type="entry name" value="PRK06758.1"/>
    <property type="match status" value="1"/>
</dbReference>
<dbReference type="AlphaFoldDB" id="A0AA91VCL3"/>
<evidence type="ECO:0000313" key="2">
    <source>
        <dbReference type="EMBL" id="PED82802.1"/>
    </source>
</evidence>
<keyword evidence="1" id="KW-0812">Transmembrane</keyword>